<evidence type="ECO:0000313" key="2">
    <source>
        <dbReference type="EMBL" id="SUZ55837.1"/>
    </source>
</evidence>
<keyword evidence="1" id="KW-1133">Transmembrane helix</keyword>
<dbReference type="EMBL" id="UINC01000464">
    <property type="protein sequence ID" value="SUZ55837.1"/>
    <property type="molecule type" value="Genomic_DNA"/>
</dbReference>
<sequence>MKKTVKKDGLNIREWVRDRILFLAMGIFVVGAAGYIGAGKVLDAQSMWMHPVREFALLISLVGVISLGYEIFLRELTFNEYKEALQEIVNPDAVRLGIQGIYKNRSELAQATSFEVLFENVKEEIFIGGSSLLSISTASRELIKNKVLNGIKVRLLVMDPNSTVVELITRQGGGRHTFLNEIKTSLLLLQKLHQEIADANTPNKGQLIVHSYETIPSHSFISIDATRSSGIIIADIGPYLGRSTPRPSMQVVNKKKGMFSYWKEMNDIMWESSKPVKMEVDDPSAINSKTLVLASGNETEFYDSENDTWQKASICQMGSDWRGIKGGQWVWVRDGVTKEEAITGTKKKFRLQFNLPLENTDSIRIAEMLLRSDDACHISVNDVRLVQEYGGAEYPDPFLIDIDQYVQVGDNTITFELVSYAKPDAKVPEDNLVGLIYRLHVEYS</sequence>
<gene>
    <name evidence="2" type="ORF">METZ01_LOCUS8691</name>
</gene>
<accession>A0A381NMV1</accession>
<keyword evidence="1" id="KW-0812">Transmembrane</keyword>
<dbReference type="Gene3D" id="2.60.120.260">
    <property type="entry name" value="Galactose-binding domain-like"/>
    <property type="match status" value="1"/>
</dbReference>
<reference evidence="2" key="1">
    <citation type="submission" date="2018-05" db="EMBL/GenBank/DDBJ databases">
        <authorList>
            <person name="Lanie J.A."/>
            <person name="Ng W.-L."/>
            <person name="Kazmierczak K.M."/>
            <person name="Andrzejewski T.M."/>
            <person name="Davidsen T.M."/>
            <person name="Wayne K.J."/>
            <person name="Tettelin H."/>
            <person name="Glass J.I."/>
            <person name="Rusch D."/>
            <person name="Podicherti R."/>
            <person name="Tsui H.-C.T."/>
            <person name="Winkler M.E."/>
        </authorList>
    </citation>
    <scope>NUCLEOTIDE SEQUENCE</scope>
</reference>
<evidence type="ECO:0000256" key="1">
    <source>
        <dbReference type="SAM" id="Phobius"/>
    </source>
</evidence>
<dbReference type="AlphaFoldDB" id="A0A381NMV1"/>
<proteinExistence type="predicted"/>
<feature type="transmembrane region" description="Helical" evidence="1">
    <location>
        <begin position="20"/>
        <end position="42"/>
    </location>
</feature>
<organism evidence="2">
    <name type="scientific">marine metagenome</name>
    <dbReference type="NCBI Taxonomy" id="408172"/>
    <lineage>
        <taxon>unclassified sequences</taxon>
        <taxon>metagenomes</taxon>
        <taxon>ecological metagenomes</taxon>
    </lineage>
</organism>
<feature type="transmembrane region" description="Helical" evidence="1">
    <location>
        <begin position="54"/>
        <end position="73"/>
    </location>
</feature>
<protein>
    <submittedName>
        <fullName evidence="2">Uncharacterized protein</fullName>
    </submittedName>
</protein>
<keyword evidence="1" id="KW-0472">Membrane</keyword>
<name>A0A381NMV1_9ZZZZ</name>